<keyword evidence="4 7" id="KW-0472">Membrane</keyword>
<feature type="domain" description="AMOP" evidence="8">
    <location>
        <begin position="506"/>
        <end position="655"/>
    </location>
</feature>
<dbReference type="EMBL" id="BLXT01000945">
    <property type="protein sequence ID" value="GFN81799.1"/>
    <property type="molecule type" value="Genomic_DNA"/>
</dbReference>
<feature type="non-terminal residue" evidence="10">
    <location>
        <position position="1"/>
    </location>
</feature>
<dbReference type="Pfam" id="PF06119">
    <property type="entry name" value="NIDO"/>
    <property type="match status" value="1"/>
</dbReference>
<keyword evidence="5" id="KW-1015">Disulfide bond</keyword>
<comment type="caution">
    <text evidence="10">The sequence shown here is derived from an EMBL/GenBank/DDBJ whole genome shotgun (WGS) entry which is preliminary data.</text>
</comment>
<evidence type="ECO:0000256" key="2">
    <source>
        <dbReference type="ARBA" id="ARBA00022692"/>
    </source>
</evidence>
<evidence type="ECO:0000313" key="10">
    <source>
        <dbReference type="EMBL" id="GFN81799.1"/>
    </source>
</evidence>
<accession>A0AAV3YFE7</accession>
<dbReference type="SMART" id="SM00723">
    <property type="entry name" value="AMOP"/>
    <property type="match status" value="1"/>
</dbReference>
<evidence type="ECO:0000256" key="6">
    <source>
        <dbReference type="SAM" id="MobiDB-lite"/>
    </source>
</evidence>
<dbReference type="GO" id="GO:0016020">
    <property type="term" value="C:membrane"/>
    <property type="evidence" value="ECO:0007669"/>
    <property type="project" value="UniProtKB-SubCell"/>
</dbReference>
<evidence type="ECO:0000256" key="5">
    <source>
        <dbReference type="ARBA" id="ARBA00023157"/>
    </source>
</evidence>
<dbReference type="InterPro" id="IPR051495">
    <property type="entry name" value="Epithelial_Barrier/Signaling"/>
</dbReference>
<evidence type="ECO:0000256" key="7">
    <source>
        <dbReference type="SAM" id="Phobius"/>
    </source>
</evidence>
<sequence length="1144" mass="127889">QKDAPPEMEHPPLLDFGLEHGDTKIEDLTDDKEVDLPANISYFGSSYKQLYISVDGLISFQKGMRYFKSITWKEGTRNENTDKPFLAPFMYDGFKAINLQQGIYKGNIFFRVMEKGQLQIGSKNYHEQTTTLNWLSKYVKDSTLNAPEDFEANLVVVVTWENVDTESADLADIRACSADSNKCKTGTFQVVLVSDKNLGRTVAILNYLKIDIPMKSSYQAGFNGGYGRDWLNVIPCHGPCGEMEIDLSLLPTYKGSDLVGRFILDVGGETVIRGGCLPDEFASGILEVYPSEVGMFGGEKLEVSGKCLPTSTPIYCRFGDSDTSPVVEGIMLNTMKGYCPVPTLTTLGEIILAWSPEKNPGKWHNDRTISVVHPGRMEPVVSVPQSIKDAWYSRDASEITVIWDPKKFTHVIGKVDIRLIGYRETSDKVEYKLLRDIGRADISNGRFTFRVVDHRCTTNCLEFEQGLLEVSLPPEYLGAANERVAIRYGTIPLGWYVNEKMTEDNSSDWSDQMCKAWFNEDAKKMDWLDSLLPCPCTLDQALADFGRFQPDAGCNVFDGSKCTYHKEAKHCVRAIVPTEEGAGNQCCYSSSNQLLYSQLSYQGSTPDRSHDWGAAPYGEPDRVPSLSHWKHDVVSFYYCCLWNEYELCDLYMEQRPTKDCKDYNVPAIATIRGVSHVTTFDGRSYQVAAEGDFYLLLSKDIMIQGRFGERRNAWDFGTLSVGTKSWSAPVLRSVGISHKNVFMDVYLAPENADPPRGLEIRVKGERRFFDSKSTMWQDFDGLSIVNNALPGSVNEHNNFTIMTSSNVGINVLALNGLLHLTVALPPEMKQPEGVREGMGLLGTYDNNPGNDYTTRNGLIIAPGTDLSKFLDNFVLDWKVEEERNSLFPFFKGATKTSPEFLYSTYDDIPTNFQEAPTSEDVESVCGDDQSCKWDYRITGSAKVAKATKEADELYEYIQASIQQQDSCGLPEVGRNAVMDTYDFSEGSRITVTGCGEGMSFSGSKEFECVKEPRSEAERLDRADYGLVKTDEGDGVEYIIHWLPKPSTLCTDGSSSTLDLMWIIIIAVAAVVLLIVIAIIIFIVVRRRKSKDKYSSSSRPTPANRRSGGNDYDEKSGQAMLPRDVDRSPVYKPSRDPVQMQGSTV</sequence>
<dbReference type="InterPro" id="IPR056619">
    <property type="entry name" value="C8-3_MUC4"/>
</dbReference>
<dbReference type="SMART" id="SM00216">
    <property type="entry name" value="VWD"/>
    <property type="match status" value="1"/>
</dbReference>
<dbReference type="SMART" id="SM00539">
    <property type="entry name" value="NIDO"/>
    <property type="match status" value="1"/>
</dbReference>
<dbReference type="Pfam" id="PF00094">
    <property type="entry name" value="VWD"/>
    <property type="match status" value="1"/>
</dbReference>
<dbReference type="InterPro" id="IPR001846">
    <property type="entry name" value="VWF_type-D"/>
</dbReference>
<protein>
    <submittedName>
        <fullName evidence="10">Sushi domain-containing protein 2-like</fullName>
    </submittedName>
</protein>
<dbReference type="Pfam" id="PF23263">
    <property type="entry name" value="C8-3_MUC4"/>
    <property type="match status" value="1"/>
</dbReference>
<dbReference type="PROSITE" id="PS51233">
    <property type="entry name" value="VWFD"/>
    <property type="match status" value="1"/>
</dbReference>
<dbReference type="AlphaFoldDB" id="A0AAV3YFE7"/>
<proteinExistence type="predicted"/>
<dbReference type="InterPro" id="IPR003886">
    <property type="entry name" value="NIDO_dom"/>
</dbReference>
<dbReference type="PANTHER" id="PTHR13802:SF52">
    <property type="entry name" value="MUCIN-4"/>
    <property type="match status" value="1"/>
</dbReference>
<keyword evidence="11" id="KW-1185">Reference proteome</keyword>
<dbReference type="InterPro" id="IPR005533">
    <property type="entry name" value="AMOP_dom"/>
</dbReference>
<feature type="compositionally biased region" description="Basic and acidic residues" evidence="6">
    <location>
        <begin position="1122"/>
        <end position="1134"/>
    </location>
</feature>
<evidence type="ECO:0000256" key="4">
    <source>
        <dbReference type="ARBA" id="ARBA00023136"/>
    </source>
</evidence>
<keyword evidence="3 7" id="KW-1133">Transmembrane helix</keyword>
<dbReference type="PANTHER" id="PTHR13802">
    <property type="entry name" value="MUCIN 4-RELATED"/>
    <property type="match status" value="1"/>
</dbReference>
<reference evidence="10 11" key="1">
    <citation type="journal article" date="2021" name="Elife">
        <title>Chloroplast acquisition without the gene transfer in kleptoplastic sea slugs, Plakobranchus ocellatus.</title>
        <authorList>
            <person name="Maeda T."/>
            <person name="Takahashi S."/>
            <person name="Yoshida T."/>
            <person name="Shimamura S."/>
            <person name="Takaki Y."/>
            <person name="Nagai Y."/>
            <person name="Toyoda A."/>
            <person name="Suzuki Y."/>
            <person name="Arimoto A."/>
            <person name="Ishii H."/>
            <person name="Satoh N."/>
            <person name="Nishiyama T."/>
            <person name="Hasebe M."/>
            <person name="Maruyama T."/>
            <person name="Minagawa J."/>
            <person name="Obokata J."/>
            <person name="Shigenobu S."/>
        </authorList>
    </citation>
    <scope>NUCLEOTIDE SEQUENCE [LARGE SCALE GENOMIC DNA]</scope>
</reference>
<feature type="transmembrane region" description="Helical" evidence="7">
    <location>
        <begin position="1059"/>
        <end position="1084"/>
    </location>
</feature>
<dbReference type="Pfam" id="PF03782">
    <property type="entry name" value="AMOP"/>
    <property type="match status" value="1"/>
</dbReference>
<evidence type="ECO:0000259" key="8">
    <source>
        <dbReference type="PROSITE" id="PS50856"/>
    </source>
</evidence>
<evidence type="ECO:0000313" key="11">
    <source>
        <dbReference type="Proteomes" id="UP000735302"/>
    </source>
</evidence>
<comment type="subcellular location">
    <subcellularLocation>
        <location evidence="1">Membrane</location>
    </subcellularLocation>
</comment>
<dbReference type="Proteomes" id="UP000735302">
    <property type="component" value="Unassembled WGS sequence"/>
</dbReference>
<evidence type="ECO:0000256" key="1">
    <source>
        <dbReference type="ARBA" id="ARBA00004370"/>
    </source>
</evidence>
<organism evidence="10 11">
    <name type="scientific">Plakobranchus ocellatus</name>
    <dbReference type="NCBI Taxonomy" id="259542"/>
    <lineage>
        <taxon>Eukaryota</taxon>
        <taxon>Metazoa</taxon>
        <taxon>Spiralia</taxon>
        <taxon>Lophotrochozoa</taxon>
        <taxon>Mollusca</taxon>
        <taxon>Gastropoda</taxon>
        <taxon>Heterobranchia</taxon>
        <taxon>Euthyneura</taxon>
        <taxon>Panpulmonata</taxon>
        <taxon>Sacoglossa</taxon>
        <taxon>Placobranchoidea</taxon>
        <taxon>Plakobranchidae</taxon>
        <taxon>Plakobranchus</taxon>
    </lineage>
</organism>
<gene>
    <name evidence="10" type="ORF">PoB_000830500</name>
</gene>
<keyword evidence="2 7" id="KW-0812">Transmembrane</keyword>
<feature type="domain" description="VWFD" evidence="9">
    <location>
        <begin position="667"/>
        <end position="886"/>
    </location>
</feature>
<dbReference type="GO" id="GO:0007160">
    <property type="term" value="P:cell-matrix adhesion"/>
    <property type="evidence" value="ECO:0007669"/>
    <property type="project" value="InterPro"/>
</dbReference>
<evidence type="ECO:0000259" key="9">
    <source>
        <dbReference type="PROSITE" id="PS51233"/>
    </source>
</evidence>
<dbReference type="PROSITE" id="PS50856">
    <property type="entry name" value="AMOP"/>
    <property type="match status" value="1"/>
</dbReference>
<name>A0AAV3YFE7_9GAST</name>
<evidence type="ECO:0000256" key="3">
    <source>
        <dbReference type="ARBA" id="ARBA00022989"/>
    </source>
</evidence>
<feature type="region of interest" description="Disordered" evidence="6">
    <location>
        <begin position="1092"/>
        <end position="1144"/>
    </location>
</feature>